<keyword evidence="1" id="KW-0812">Transmembrane</keyword>
<evidence type="ECO:0000256" key="1">
    <source>
        <dbReference type="SAM" id="Phobius"/>
    </source>
</evidence>
<keyword evidence="1" id="KW-0472">Membrane</keyword>
<protein>
    <submittedName>
        <fullName evidence="2">Uncharacterized protein</fullName>
    </submittedName>
</protein>
<organism evidence="2">
    <name type="scientific">mine drainage metagenome</name>
    <dbReference type="NCBI Taxonomy" id="410659"/>
    <lineage>
        <taxon>unclassified sequences</taxon>
        <taxon>metagenomes</taxon>
        <taxon>ecological metagenomes</taxon>
    </lineage>
</organism>
<gene>
    <name evidence="2" type="ORF">CARN6_1255</name>
</gene>
<keyword evidence="1" id="KW-1133">Transmembrane helix</keyword>
<dbReference type="EMBL" id="CABQ01000153">
    <property type="protein sequence ID" value="CBI07853.1"/>
    <property type="molecule type" value="Genomic_DNA"/>
</dbReference>
<comment type="caution">
    <text evidence="2">The sequence shown here is derived from an EMBL/GenBank/DDBJ whole genome shotgun (WGS) entry which is preliminary data.</text>
</comment>
<accession>E6QKT3</accession>
<feature type="transmembrane region" description="Helical" evidence="1">
    <location>
        <begin position="57"/>
        <end position="75"/>
    </location>
</feature>
<dbReference type="AlphaFoldDB" id="E6QKT3"/>
<proteinExistence type="predicted"/>
<feature type="transmembrane region" description="Helical" evidence="1">
    <location>
        <begin position="27"/>
        <end position="45"/>
    </location>
</feature>
<evidence type="ECO:0000313" key="2">
    <source>
        <dbReference type="EMBL" id="CBI07853.1"/>
    </source>
</evidence>
<name>E6QKT3_9ZZZZ</name>
<reference evidence="2" key="1">
    <citation type="submission" date="2009-10" db="EMBL/GenBank/DDBJ databases">
        <title>Diversity of trophic interactions inside an arsenic-rich microbial ecosystem.</title>
        <authorList>
            <person name="Bertin P.N."/>
            <person name="Heinrich-Salmeron A."/>
            <person name="Pelletier E."/>
            <person name="Goulhen-Chollet F."/>
            <person name="Arsene-Ploetze F."/>
            <person name="Gallien S."/>
            <person name="Calteau A."/>
            <person name="Vallenet D."/>
            <person name="Casiot C."/>
            <person name="Chane-Woon-Ming B."/>
            <person name="Giloteaux L."/>
            <person name="Barakat M."/>
            <person name="Bonnefoy V."/>
            <person name="Bruneel O."/>
            <person name="Chandler M."/>
            <person name="Cleiss J."/>
            <person name="Duran R."/>
            <person name="Elbaz-Poulichet F."/>
            <person name="Fonknechten N."/>
            <person name="Lauga B."/>
            <person name="Mornico D."/>
            <person name="Ortet P."/>
            <person name="Schaeffer C."/>
            <person name="Siguier P."/>
            <person name="Alexander Thil Smith A."/>
            <person name="Van Dorsselaer A."/>
            <person name="Weissenbach J."/>
            <person name="Medigue C."/>
            <person name="Le Paslier D."/>
        </authorList>
    </citation>
    <scope>NUCLEOTIDE SEQUENCE</scope>
</reference>
<sequence length="79" mass="9456">MNTPVLARIPFLRQFVDERFLDHRRRAAANAGILGGVLAILLWYYEFLFDHHWDWPLMTVALVIVCTKMALFAWYRFRD</sequence>